<keyword evidence="5" id="KW-0408">Iron</keyword>
<keyword evidence="7" id="KW-0812">Transmembrane</keyword>
<feature type="transmembrane region" description="Helical" evidence="7">
    <location>
        <begin position="206"/>
        <end position="228"/>
    </location>
</feature>
<evidence type="ECO:0000256" key="4">
    <source>
        <dbReference type="ARBA" id="ARBA00022982"/>
    </source>
</evidence>
<dbReference type="SUPFAM" id="SSF54862">
    <property type="entry name" value="4Fe-4S ferredoxins"/>
    <property type="match status" value="1"/>
</dbReference>
<evidence type="ECO:0000256" key="2">
    <source>
        <dbReference type="ARBA" id="ARBA00022485"/>
    </source>
</evidence>
<evidence type="ECO:0000256" key="3">
    <source>
        <dbReference type="ARBA" id="ARBA00022723"/>
    </source>
</evidence>
<dbReference type="GO" id="GO:0051539">
    <property type="term" value="F:4 iron, 4 sulfur cluster binding"/>
    <property type="evidence" value="ECO:0007669"/>
    <property type="project" value="UniProtKB-KW"/>
</dbReference>
<dbReference type="GO" id="GO:0005886">
    <property type="term" value="C:plasma membrane"/>
    <property type="evidence" value="ECO:0007669"/>
    <property type="project" value="TreeGrafter"/>
</dbReference>
<comment type="caution">
    <text evidence="9">The sequence shown here is derived from an EMBL/GenBank/DDBJ whole genome shotgun (WGS) entry which is preliminary data.</text>
</comment>
<evidence type="ECO:0000256" key="7">
    <source>
        <dbReference type="SAM" id="Phobius"/>
    </source>
</evidence>
<dbReference type="PROSITE" id="PS51379">
    <property type="entry name" value="4FE4S_FER_2"/>
    <property type="match status" value="2"/>
</dbReference>
<gene>
    <name evidence="9" type="ORF">HXL68_10810</name>
</gene>
<reference evidence="9" key="1">
    <citation type="submission" date="2020-04" db="EMBL/GenBank/DDBJ databases">
        <title>Deep metagenomics examines the oral microbiome during advanced dental caries in children, revealing novel taxa and co-occurrences with host molecules.</title>
        <authorList>
            <person name="Baker J.L."/>
            <person name="Morton J.T."/>
            <person name="Dinis M."/>
            <person name="Alvarez R."/>
            <person name="Tran N.C."/>
            <person name="Knight R."/>
            <person name="Edlund A."/>
        </authorList>
    </citation>
    <scope>NUCLEOTIDE SEQUENCE</scope>
    <source>
        <strain evidence="9">JCVI_32_bin.24</strain>
    </source>
</reference>
<dbReference type="Gene3D" id="3.30.70.20">
    <property type="match status" value="1"/>
</dbReference>
<evidence type="ECO:0000256" key="1">
    <source>
        <dbReference type="ARBA" id="ARBA00022448"/>
    </source>
</evidence>
<dbReference type="PROSITE" id="PS00198">
    <property type="entry name" value="4FE4S_FER_1"/>
    <property type="match status" value="1"/>
</dbReference>
<evidence type="ECO:0000256" key="6">
    <source>
        <dbReference type="ARBA" id="ARBA00023014"/>
    </source>
</evidence>
<dbReference type="GO" id="GO:0046872">
    <property type="term" value="F:metal ion binding"/>
    <property type="evidence" value="ECO:0007669"/>
    <property type="project" value="UniProtKB-KW"/>
</dbReference>
<keyword evidence="1" id="KW-0813">Transport</keyword>
<feature type="transmembrane region" description="Helical" evidence="7">
    <location>
        <begin position="12"/>
        <end position="36"/>
    </location>
</feature>
<name>A0A930BXF0_9RHOO</name>
<dbReference type="AlphaFoldDB" id="A0A930BXF0"/>
<feature type="domain" description="4Fe-4S ferredoxin-type" evidence="8">
    <location>
        <begin position="252"/>
        <end position="281"/>
    </location>
</feature>
<dbReference type="InterPro" id="IPR017896">
    <property type="entry name" value="4Fe4S_Fe-S-bd"/>
</dbReference>
<evidence type="ECO:0000259" key="8">
    <source>
        <dbReference type="PROSITE" id="PS51379"/>
    </source>
</evidence>
<evidence type="ECO:0000313" key="9">
    <source>
        <dbReference type="EMBL" id="MBF1165520.1"/>
    </source>
</evidence>
<keyword evidence="3" id="KW-0479">Metal-binding</keyword>
<dbReference type="InterPro" id="IPR051684">
    <property type="entry name" value="Electron_Trans/Redox"/>
</dbReference>
<dbReference type="EMBL" id="JABZMI010000221">
    <property type="protein sequence ID" value="MBF1165520.1"/>
    <property type="molecule type" value="Genomic_DNA"/>
</dbReference>
<keyword evidence="7" id="KW-1133">Transmembrane helix</keyword>
<dbReference type="Proteomes" id="UP000718593">
    <property type="component" value="Unassembled WGS sequence"/>
</dbReference>
<evidence type="ECO:0000313" key="10">
    <source>
        <dbReference type="Proteomes" id="UP000718593"/>
    </source>
</evidence>
<keyword evidence="6" id="KW-0411">Iron-sulfur</keyword>
<accession>A0A930BXF0</accession>
<feature type="transmembrane region" description="Helical" evidence="7">
    <location>
        <begin position="151"/>
        <end position="169"/>
    </location>
</feature>
<organism evidence="9 10">
    <name type="scientific">Dechloromonas agitata</name>
    <dbReference type="NCBI Taxonomy" id="73030"/>
    <lineage>
        <taxon>Bacteria</taxon>
        <taxon>Pseudomonadati</taxon>
        <taxon>Pseudomonadota</taxon>
        <taxon>Betaproteobacteria</taxon>
        <taxon>Rhodocyclales</taxon>
        <taxon>Azonexaceae</taxon>
        <taxon>Dechloromonas</taxon>
    </lineage>
</organism>
<evidence type="ECO:0000256" key="5">
    <source>
        <dbReference type="ARBA" id="ARBA00023004"/>
    </source>
</evidence>
<protein>
    <submittedName>
        <fullName evidence="9">4Fe-4S binding protein</fullName>
    </submittedName>
</protein>
<keyword evidence="7" id="KW-0472">Membrane</keyword>
<sequence>MLKTLFPSLSRLRFTVQLVMLFVTVYGSVIVGTHMADKLSNALPALSCAYDQMNGGYCVLIPTQHILHHRIGEAMVRAQQLTFTMILPLLMSFLAFFAFFFVLGKAFCGWVCPLGTLQEMVGMIGRRFGFGLRRLEEGDLVAGRRVRPVKWLLLLGLVFLLPLLTGLGVTPHALGNPYCDICPSRVATTLLTGNTDQLALRVGDGWSFALGATADFLIGFMLMGALAIRQPFCRICPLLAFNSLFQRLSPLRLAKTQHENCGQCRICSEACPMDIQEISLHEGRKAYTEDCTLCGRCAEYCPQDGTIRLKWGPVTLFSSRREYYKNKVKGELPDGSVKPVRFVKRSEATDAR</sequence>
<keyword evidence="2" id="KW-0004">4Fe-4S</keyword>
<dbReference type="PANTHER" id="PTHR30176">
    <property type="entry name" value="FERREDOXIN-TYPE PROTEIN NAPH"/>
    <property type="match status" value="1"/>
</dbReference>
<feature type="domain" description="4Fe-4S ferredoxin-type" evidence="8">
    <location>
        <begin position="283"/>
        <end position="312"/>
    </location>
</feature>
<dbReference type="PANTHER" id="PTHR30176:SF3">
    <property type="entry name" value="FERREDOXIN-TYPE PROTEIN NAPH"/>
    <property type="match status" value="1"/>
</dbReference>
<keyword evidence="4" id="KW-0249">Electron transport</keyword>
<dbReference type="InterPro" id="IPR017900">
    <property type="entry name" value="4Fe4S_Fe_S_CS"/>
</dbReference>
<proteinExistence type="predicted"/>
<dbReference type="Pfam" id="PF13237">
    <property type="entry name" value="Fer4_10"/>
    <property type="match status" value="1"/>
</dbReference>
<dbReference type="Pfam" id="PF12801">
    <property type="entry name" value="Fer4_5"/>
    <property type="match status" value="2"/>
</dbReference>
<feature type="transmembrane region" description="Helical" evidence="7">
    <location>
        <begin position="85"/>
        <end position="103"/>
    </location>
</feature>